<dbReference type="PANTHER" id="PTHR22803">
    <property type="entry name" value="MANNOSE, PHOSPHOLIPASE, LECTIN RECEPTOR RELATED"/>
    <property type="match status" value="1"/>
</dbReference>
<dbReference type="Proteomes" id="UP001374579">
    <property type="component" value="Unassembled WGS sequence"/>
</dbReference>
<dbReference type="AlphaFoldDB" id="A0AAN9G218"/>
<dbReference type="InterPro" id="IPR016187">
    <property type="entry name" value="CTDL_fold"/>
</dbReference>
<gene>
    <name evidence="4" type="ORF">V1264_008188</name>
</gene>
<dbReference type="SUPFAM" id="SSF56436">
    <property type="entry name" value="C-type lectin-like"/>
    <property type="match status" value="1"/>
</dbReference>
<evidence type="ECO:0000313" key="4">
    <source>
        <dbReference type="EMBL" id="KAK7092448.1"/>
    </source>
</evidence>
<dbReference type="PROSITE" id="PS00615">
    <property type="entry name" value="C_TYPE_LECTIN_1"/>
    <property type="match status" value="1"/>
</dbReference>
<evidence type="ECO:0000256" key="2">
    <source>
        <dbReference type="SAM" id="SignalP"/>
    </source>
</evidence>
<evidence type="ECO:0000259" key="3">
    <source>
        <dbReference type="PROSITE" id="PS50041"/>
    </source>
</evidence>
<protein>
    <recommendedName>
        <fullName evidence="3">C-type lectin domain-containing protein</fullName>
    </recommendedName>
</protein>
<dbReference type="PROSITE" id="PS50041">
    <property type="entry name" value="C_TYPE_LECTIN_2"/>
    <property type="match status" value="1"/>
</dbReference>
<dbReference type="InterPro" id="IPR050111">
    <property type="entry name" value="C-type_lectin/snaclec_domain"/>
</dbReference>
<feature type="signal peptide" evidence="2">
    <location>
        <begin position="1"/>
        <end position="16"/>
    </location>
</feature>
<dbReference type="SMART" id="SM00034">
    <property type="entry name" value="CLECT"/>
    <property type="match status" value="1"/>
</dbReference>
<reference evidence="4 5" key="1">
    <citation type="submission" date="2024-02" db="EMBL/GenBank/DDBJ databases">
        <title>Chromosome-scale genome assembly of the rough periwinkle Littorina saxatilis.</title>
        <authorList>
            <person name="De Jode A."/>
            <person name="Faria R."/>
            <person name="Formenti G."/>
            <person name="Sims Y."/>
            <person name="Smith T.P."/>
            <person name="Tracey A."/>
            <person name="Wood J.M.D."/>
            <person name="Zagrodzka Z.B."/>
            <person name="Johannesson K."/>
            <person name="Butlin R.K."/>
            <person name="Leder E.H."/>
        </authorList>
    </citation>
    <scope>NUCLEOTIDE SEQUENCE [LARGE SCALE GENOMIC DNA]</scope>
    <source>
        <strain evidence="4">Snail1</strain>
        <tissue evidence="4">Muscle</tissue>
    </source>
</reference>
<feature type="chain" id="PRO_5042917241" description="C-type lectin domain-containing protein" evidence="2">
    <location>
        <begin position="17"/>
        <end position="162"/>
    </location>
</feature>
<organism evidence="4 5">
    <name type="scientific">Littorina saxatilis</name>
    <dbReference type="NCBI Taxonomy" id="31220"/>
    <lineage>
        <taxon>Eukaryota</taxon>
        <taxon>Metazoa</taxon>
        <taxon>Spiralia</taxon>
        <taxon>Lophotrochozoa</taxon>
        <taxon>Mollusca</taxon>
        <taxon>Gastropoda</taxon>
        <taxon>Caenogastropoda</taxon>
        <taxon>Littorinimorpha</taxon>
        <taxon>Littorinoidea</taxon>
        <taxon>Littorinidae</taxon>
        <taxon>Littorina</taxon>
    </lineage>
</organism>
<dbReference type="EMBL" id="JBAMIC010000021">
    <property type="protein sequence ID" value="KAK7092448.1"/>
    <property type="molecule type" value="Genomic_DNA"/>
</dbReference>
<dbReference type="Pfam" id="PF00059">
    <property type="entry name" value="Lectin_C"/>
    <property type="match status" value="1"/>
</dbReference>
<dbReference type="InterPro" id="IPR001304">
    <property type="entry name" value="C-type_lectin-like"/>
</dbReference>
<feature type="domain" description="C-type lectin" evidence="3">
    <location>
        <begin position="25"/>
        <end position="150"/>
    </location>
</feature>
<dbReference type="CDD" id="cd00037">
    <property type="entry name" value="CLECT"/>
    <property type="match status" value="1"/>
</dbReference>
<keyword evidence="1" id="KW-1015">Disulfide bond</keyword>
<sequence>MLRYLAVLFLASVVYGQCPDGFLHHGASCYAVPGTEASWAEATLYCKVLGADLAVIDSADEQHYLEGFLQRISGAFPNDHDFWVGGGDFLEEGTWIWSKSQAMIDPANTFWAPGQPSNAHQHQACLRMSENLHYKWEDGSCDSPEYFICEKQFQIGEGGIIG</sequence>
<evidence type="ECO:0000256" key="1">
    <source>
        <dbReference type="ARBA" id="ARBA00023157"/>
    </source>
</evidence>
<comment type="caution">
    <text evidence="4">The sequence shown here is derived from an EMBL/GenBank/DDBJ whole genome shotgun (WGS) entry which is preliminary data.</text>
</comment>
<name>A0AAN9G218_9CAEN</name>
<evidence type="ECO:0000313" key="5">
    <source>
        <dbReference type="Proteomes" id="UP001374579"/>
    </source>
</evidence>
<keyword evidence="2" id="KW-0732">Signal</keyword>
<dbReference type="Gene3D" id="3.10.100.10">
    <property type="entry name" value="Mannose-Binding Protein A, subunit A"/>
    <property type="match status" value="1"/>
</dbReference>
<dbReference type="InterPro" id="IPR016186">
    <property type="entry name" value="C-type_lectin-like/link_sf"/>
</dbReference>
<proteinExistence type="predicted"/>
<dbReference type="InterPro" id="IPR018378">
    <property type="entry name" value="C-type_lectin_CS"/>
</dbReference>
<keyword evidence="5" id="KW-1185">Reference proteome</keyword>
<accession>A0AAN9G218</accession>